<reference evidence="2 3" key="1">
    <citation type="journal article" date="2018" name="PLoS Genet.">
        <title>Population sequencing reveals clonal diversity and ancestral inbreeding in the grapevine cultivar Chardonnay.</title>
        <authorList>
            <person name="Roach M.J."/>
            <person name="Johnson D.L."/>
            <person name="Bohlmann J."/>
            <person name="van Vuuren H.J."/>
            <person name="Jones S.J."/>
            <person name="Pretorius I.S."/>
            <person name="Schmidt S.A."/>
            <person name="Borneman A.R."/>
        </authorList>
    </citation>
    <scope>NUCLEOTIDE SEQUENCE [LARGE SCALE GENOMIC DNA]</scope>
    <source>
        <strain evidence="3">cv. Chardonnay</strain>
        <tissue evidence="2">Leaf</tissue>
    </source>
</reference>
<dbReference type="CDD" id="cd01650">
    <property type="entry name" value="RT_nLTR_like"/>
    <property type="match status" value="1"/>
</dbReference>
<name>A0A438C3D0_VITVI</name>
<proteinExistence type="predicted"/>
<comment type="caution">
    <text evidence="2">The sequence shown here is derived from an EMBL/GenBank/DDBJ whole genome shotgun (WGS) entry which is preliminary data.</text>
</comment>
<dbReference type="Proteomes" id="UP000288805">
    <property type="component" value="Unassembled WGS sequence"/>
</dbReference>
<sequence>MGREVMQSFEEFHVQNSMTCSLNATFLVFIPKKRRAGDMKDFRPISLLGSLYKLLAKVLANRLKRVMGKVVSNSQNAFVGSKQILDAILIANEAVDSRKRSSNAGLVCKLDIEKAYDQVSWKFLLSVLEKMGFGPKWSNGFISAFPLEVIPVGKTVDVNRAASLLGCKVGKLPASNLLGAPNKHYGVWDSIEERFSVERESLWRKIICGKFKEVEGGGLLECGGRYGSRTSFWWDIWAEDFKLKDVYPTIFRIASHKNATIADSWKRERDERGVERFILEDPSKIGREGGLGILCSSQNLLFCLGSCLGEDPNYRHLNKEGIANGQ</sequence>
<evidence type="ECO:0000313" key="3">
    <source>
        <dbReference type="Proteomes" id="UP000288805"/>
    </source>
</evidence>
<dbReference type="PANTHER" id="PTHR19446">
    <property type="entry name" value="REVERSE TRANSCRIPTASES"/>
    <property type="match status" value="1"/>
</dbReference>
<evidence type="ECO:0000259" key="1">
    <source>
        <dbReference type="Pfam" id="PF00078"/>
    </source>
</evidence>
<dbReference type="EMBL" id="QGNW01002574">
    <property type="protein sequence ID" value="RVW17639.1"/>
    <property type="molecule type" value="Genomic_DNA"/>
</dbReference>
<evidence type="ECO:0000313" key="2">
    <source>
        <dbReference type="EMBL" id="RVW17639.1"/>
    </source>
</evidence>
<organism evidence="2 3">
    <name type="scientific">Vitis vinifera</name>
    <name type="common">Grape</name>
    <dbReference type="NCBI Taxonomy" id="29760"/>
    <lineage>
        <taxon>Eukaryota</taxon>
        <taxon>Viridiplantae</taxon>
        <taxon>Streptophyta</taxon>
        <taxon>Embryophyta</taxon>
        <taxon>Tracheophyta</taxon>
        <taxon>Spermatophyta</taxon>
        <taxon>Magnoliopsida</taxon>
        <taxon>eudicotyledons</taxon>
        <taxon>Gunneridae</taxon>
        <taxon>Pentapetalae</taxon>
        <taxon>rosids</taxon>
        <taxon>Vitales</taxon>
        <taxon>Vitaceae</taxon>
        <taxon>Viteae</taxon>
        <taxon>Vitis</taxon>
    </lineage>
</organism>
<dbReference type="Pfam" id="PF00078">
    <property type="entry name" value="RVT_1"/>
    <property type="match status" value="1"/>
</dbReference>
<gene>
    <name evidence="2" type="primary">YTX2_651</name>
    <name evidence="2" type="ORF">CK203_071744</name>
</gene>
<protein>
    <submittedName>
        <fullName evidence="2">Transposon TX1 uncharacterized 149 kDa protein</fullName>
    </submittedName>
</protein>
<dbReference type="AlphaFoldDB" id="A0A438C3D0"/>
<accession>A0A438C3D0</accession>
<dbReference type="InterPro" id="IPR000477">
    <property type="entry name" value="RT_dom"/>
</dbReference>
<feature type="domain" description="Reverse transcriptase" evidence="1">
    <location>
        <begin position="30"/>
        <end position="146"/>
    </location>
</feature>